<proteinExistence type="predicted"/>
<dbReference type="EMBL" id="AMYB01000002">
    <property type="protein sequence ID" value="OAD07220.1"/>
    <property type="molecule type" value="Genomic_DNA"/>
</dbReference>
<dbReference type="SUPFAM" id="SSF81383">
    <property type="entry name" value="F-box domain"/>
    <property type="match status" value="1"/>
</dbReference>
<gene>
    <name evidence="2" type="ORF">MUCCIDRAFT_107822</name>
</gene>
<evidence type="ECO:0000313" key="3">
    <source>
        <dbReference type="Proteomes" id="UP000077051"/>
    </source>
</evidence>
<dbReference type="AlphaFoldDB" id="A0A162R0U9"/>
<dbReference type="InterPro" id="IPR001810">
    <property type="entry name" value="F-box_dom"/>
</dbReference>
<dbReference type="Gene3D" id="1.20.1280.50">
    <property type="match status" value="1"/>
</dbReference>
<dbReference type="Pfam" id="PF12937">
    <property type="entry name" value="F-box-like"/>
    <property type="match status" value="1"/>
</dbReference>
<feature type="domain" description="F-box" evidence="1">
    <location>
        <begin position="1"/>
        <end position="46"/>
    </location>
</feature>
<name>A0A162R0U9_MUCCL</name>
<evidence type="ECO:0000259" key="1">
    <source>
        <dbReference type="PROSITE" id="PS50181"/>
    </source>
</evidence>
<accession>A0A162R0U9</accession>
<sequence>MYSNLPREVLEQIFTHPDISKRDLLQLQLTCKQWSNVAQKHLYKEISLIDSNLYTTHQSNPPAIRKRLALWMRTLLLLNQSVGKFVKTISVDESFNKAASEDSLLNIGIFAHLCPNIVEIKGLVYSSELLKTLTSLHRQGKLQHLEDFPTPNRGTEDADILDTNYYTSAMEFKDTLKNMYIREGIRKARSPQCLITPASLQLFPSLKCLILAESSRVNLYQLRDYLSGCPSTLETLIIRMSGSTLPPSTVNGDQSAVHPRKNIRHLQLDLDSFLVSDEMAFTMRMFASLDKFDFIPPYREDVVSHQYDMQVVAQFLKYLSLVPLVEYSIGFGTAQSVASISRLVIPMDIKSLSLHASVPEPNTVLRLLSKSSFMKAPLNSIAKTNRFDIDIRVDANEAQALLDSVLENLKGRTMDSLSIDSFVDSFDIPQKLTQQSIDSLLNINVQLVFNLAEFPPHVPLSQTRKLKHLAYLRLANCKITESYFTWLSCQFEQIDNFEFSNYYRLERNTDIKIRIPLLYTTLDKLSLTITGHVMSFIIRVWVNCRCITLKANVSRLESYTLEEYEETGSLVDGYEVIVYCAGLKEIHCKNAVYKLP</sequence>
<dbReference type="InterPro" id="IPR036047">
    <property type="entry name" value="F-box-like_dom_sf"/>
</dbReference>
<dbReference type="VEuPathDB" id="FungiDB:MUCCIDRAFT_107822"/>
<protein>
    <recommendedName>
        <fullName evidence="1">F-box domain-containing protein</fullName>
    </recommendedName>
</protein>
<dbReference type="OrthoDB" id="2268999at2759"/>
<keyword evidence="3" id="KW-1185">Reference proteome</keyword>
<dbReference type="PROSITE" id="PS50181">
    <property type="entry name" value="FBOX"/>
    <property type="match status" value="1"/>
</dbReference>
<evidence type="ECO:0000313" key="2">
    <source>
        <dbReference type="EMBL" id="OAD07220.1"/>
    </source>
</evidence>
<reference evidence="2 3" key="1">
    <citation type="submission" date="2015-06" db="EMBL/GenBank/DDBJ databases">
        <title>Expansion of signal transduction pathways in fungi by whole-genome duplication.</title>
        <authorList>
            <consortium name="DOE Joint Genome Institute"/>
            <person name="Corrochano L.M."/>
            <person name="Kuo A."/>
            <person name="Marcet-Houben M."/>
            <person name="Polaino S."/>
            <person name="Salamov A."/>
            <person name="Villalobos J.M."/>
            <person name="Alvarez M.I."/>
            <person name="Avalos J."/>
            <person name="Benito E.P."/>
            <person name="Benoit I."/>
            <person name="Burger G."/>
            <person name="Camino L.P."/>
            <person name="Canovas D."/>
            <person name="Cerda-Olmedo E."/>
            <person name="Cheng J.-F."/>
            <person name="Dominguez A."/>
            <person name="Elias M."/>
            <person name="Eslava A.P."/>
            <person name="Glaser F."/>
            <person name="Grimwood J."/>
            <person name="Gutierrez G."/>
            <person name="Heitman J."/>
            <person name="Henrissat B."/>
            <person name="Iturriaga E.A."/>
            <person name="Lang B.F."/>
            <person name="Lavin J.L."/>
            <person name="Lee S."/>
            <person name="Li W."/>
            <person name="Lindquist E."/>
            <person name="Lopez-Garcia S."/>
            <person name="Luque E.M."/>
            <person name="Marcos A.T."/>
            <person name="Martin J."/>
            <person name="Mccluskey K."/>
            <person name="Medina H.R."/>
            <person name="Miralles-Duran A."/>
            <person name="Miyazaki A."/>
            <person name="Munoz-Torres E."/>
            <person name="Oguiza J.A."/>
            <person name="Ohm R."/>
            <person name="Olmedo M."/>
            <person name="Orejas M."/>
            <person name="Ortiz-Castellanos L."/>
            <person name="Pisabarro A.G."/>
            <person name="Rodriguez-Romero J."/>
            <person name="Ruiz-Herrera J."/>
            <person name="Ruiz-Vazquez R."/>
            <person name="Sanz C."/>
            <person name="Schackwitz W."/>
            <person name="Schmutz J."/>
            <person name="Shahriari M."/>
            <person name="Shelest E."/>
            <person name="Silva-Franco F."/>
            <person name="Soanes D."/>
            <person name="Syed K."/>
            <person name="Tagua V.G."/>
            <person name="Talbot N.J."/>
            <person name="Thon M."/>
            <person name="De Vries R.P."/>
            <person name="Wiebenga A."/>
            <person name="Yadav J.S."/>
            <person name="Braun E.L."/>
            <person name="Baker S."/>
            <person name="Garre V."/>
            <person name="Horwitz B."/>
            <person name="Torres-Martinez S."/>
            <person name="Idnurm A."/>
            <person name="Herrera-Estrella A."/>
            <person name="Gabaldon T."/>
            <person name="Grigoriev I.V."/>
        </authorList>
    </citation>
    <scope>NUCLEOTIDE SEQUENCE [LARGE SCALE GENOMIC DNA]</scope>
    <source>
        <strain evidence="2 3">CBS 277.49</strain>
    </source>
</reference>
<organism evidence="2 3">
    <name type="scientific">Mucor lusitanicus CBS 277.49</name>
    <dbReference type="NCBI Taxonomy" id="747725"/>
    <lineage>
        <taxon>Eukaryota</taxon>
        <taxon>Fungi</taxon>
        <taxon>Fungi incertae sedis</taxon>
        <taxon>Mucoromycota</taxon>
        <taxon>Mucoromycotina</taxon>
        <taxon>Mucoromycetes</taxon>
        <taxon>Mucorales</taxon>
        <taxon>Mucorineae</taxon>
        <taxon>Mucoraceae</taxon>
        <taxon>Mucor</taxon>
    </lineage>
</organism>
<dbReference type="Proteomes" id="UP000077051">
    <property type="component" value="Unassembled WGS sequence"/>
</dbReference>
<comment type="caution">
    <text evidence="2">The sequence shown here is derived from an EMBL/GenBank/DDBJ whole genome shotgun (WGS) entry which is preliminary data.</text>
</comment>
<dbReference type="CDD" id="cd09917">
    <property type="entry name" value="F-box_SF"/>
    <property type="match status" value="1"/>
</dbReference>